<dbReference type="Proteomes" id="UP001162483">
    <property type="component" value="Unassembled WGS sequence"/>
</dbReference>
<feature type="non-terminal residue" evidence="1">
    <location>
        <position position="1"/>
    </location>
</feature>
<keyword evidence="2" id="KW-1185">Reference proteome</keyword>
<organism evidence="1 2">
    <name type="scientific">Staurois parvus</name>
    <dbReference type="NCBI Taxonomy" id="386267"/>
    <lineage>
        <taxon>Eukaryota</taxon>
        <taxon>Metazoa</taxon>
        <taxon>Chordata</taxon>
        <taxon>Craniata</taxon>
        <taxon>Vertebrata</taxon>
        <taxon>Euteleostomi</taxon>
        <taxon>Amphibia</taxon>
        <taxon>Batrachia</taxon>
        <taxon>Anura</taxon>
        <taxon>Neobatrachia</taxon>
        <taxon>Ranoidea</taxon>
        <taxon>Ranidae</taxon>
        <taxon>Staurois</taxon>
    </lineage>
</organism>
<evidence type="ECO:0000313" key="1">
    <source>
        <dbReference type="EMBL" id="CAI9538321.1"/>
    </source>
</evidence>
<dbReference type="EMBL" id="CATNWA010000849">
    <property type="protein sequence ID" value="CAI9538321.1"/>
    <property type="molecule type" value="Genomic_DNA"/>
</dbReference>
<comment type="caution">
    <text evidence="1">The sequence shown here is derived from an EMBL/GenBank/DDBJ whole genome shotgun (WGS) entry which is preliminary data.</text>
</comment>
<proteinExistence type="predicted"/>
<evidence type="ECO:0000313" key="2">
    <source>
        <dbReference type="Proteomes" id="UP001162483"/>
    </source>
</evidence>
<protein>
    <submittedName>
        <fullName evidence="1">Uncharacterized protein</fullName>
    </submittedName>
</protein>
<name>A0ABN9AQI8_9NEOB</name>
<sequence>PDPAFTISGLSQTLHSLYLFSHRPCIHYIWSPTVDTKWKCNYCSKYKLLNIFSHQQYIAVF</sequence>
<gene>
    <name evidence="1" type="ORF">SPARVUS_LOCUS1416041</name>
</gene>
<reference evidence="1" key="1">
    <citation type="submission" date="2023-05" db="EMBL/GenBank/DDBJ databases">
        <authorList>
            <person name="Stuckert A."/>
        </authorList>
    </citation>
    <scope>NUCLEOTIDE SEQUENCE</scope>
</reference>
<accession>A0ABN9AQI8</accession>